<dbReference type="Pfam" id="PF00581">
    <property type="entry name" value="Rhodanese"/>
    <property type="match status" value="1"/>
</dbReference>
<dbReference type="PROSITE" id="PS50206">
    <property type="entry name" value="RHODANESE_3"/>
    <property type="match status" value="1"/>
</dbReference>
<accession>A0AA96LBM4</accession>
<reference evidence="2 3" key="1">
    <citation type="submission" date="2022-02" db="EMBL/GenBank/DDBJ databases">
        <title>Paenibacillus sp. MBLB1776 Whole Genome Shotgun Sequencing.</title>
        <authorList>
            <person name="Hwang C.Y."/>
            <person name="Cho E.-S."/>
            <person name="Seo M.-J."/>
        </authorList>
    </citation>
    <scope>NUCLEOTIDE SEQUENCE [LARGE SCALE GENOMIC DNA]</scope>
    <source>
        <strain evidence="2 3">MBLB1776</strain>
    </source>
</reference>
<gene>
    <name evidence="2" type="ORF">MJA45_16970</name>
</gene>
<evidence type="ECO:0000313" key="2">
    <source>
        <dbReference type="EMBL" id="WNQ09320.1"/>
    </source>
</evidence>
<dbReference type="CDD" id="cd00158">
    <property type="entry name" value="RHOD"/>
    <property type="match status" value="1"/>
</dbReference>
<name>A0AA96LBM4_9BACL</name>
<dbReference type="Gene3D" id="3.40.250.10">
    <property type="entry name" value="Rhodanese-like domain"/>
    <property type="match status" value="1"/>
</dbReference>
<dbReference type="InterPro" id="IPR001763">
    <property type="entry name" value="Rhodanese-like_dom"/>
</dbReference>
<dbReference type="Proteomes" id="UP001305702">
    <property type="component" value="Chromosome"/>
</dbReference>
<dbReference type="EMBL" id="CP130318">
    <property type="protein sequence ID" value="WNQ09320.1"/>
    <property type="molecule type" value="Genomic_DNA"/>
</dbReference>
<dbReference type="InterPro" id="IPR050229">
    <property type="entry name" value="GlpE_sulfurtransferase"/>
</dbReference>
<proteinExistence type="predicted"/>
<feature type="domain" description="Rhodanese" evidence="1">
    <location>
        <begin position="18"/>
        <end position="101"/>
    </location>
</feature>
<dbReference type="PANTHER" id="PTHR43031:SF17">
    <property type="entry name" value="SULFURTRANSFERASE YTWF-RELATED"/>
    <property type="match status" value="1"/>
</dbReference>
<dbReference type="SUPFAM" id="SSF52821">
    <property type="entry name" value="Rhodanese/Cell cycle control phosphatase"/>
    <property type="match status" value="1"/>
</dbReference>
<evidence type="ECO:0000313" key="3">
    <source>
        <dbReference type="Proteomes" id="UP001305702"/>
    </source>
</evidence>
<dbReference type="RefSeq" id="WP_315603092.1">
    <property type="nucleotide sequence ID" value="NZ_CP130318.1"/>
</dbReference>
<protein>
    <submittedName>
        <fullName evidence="2">Rhodanese-like domain-containing protein</fullName>
    </submittedName>
</protein>
<dbReference type="AlphaFoldDB" id="A0AA96LBM4"/>
<organism evidence="2 3">
    <name type="scientific">Paenibacillus aurantius</name>
    <dbReference type="NCBI Taxonomy" id="2918900"/>
    <lineage>
        <taxon>Bacteria</taxon>
        <taxon>Bacillati</taxon>
        <taxon>Bacillota</taxon>
        <taxon>Bacilli</taxon>
        <taxon>Bacillales</taxon>
        <taxon>Paenibacillaceae</taxon>
        <taxon>Paenibacillus</taxon>
    </lineage>
</organism>
<dbReference type="SMART" id="SM00450">
    <property type="entry name" value="RHOD"/>
    <property type="match status" value="1"/>
</dbReference>
<evidence type="ECO:0000259" key="1">
    <source>
        <dbReference type="PROSITE" id="PS50206"/>
    </source>
</evidence>
<dbReference type="PANTHER" id="PTHR43031">
    <property type="entry name" value="FAD-DEPENDENT OXIDOREDUCTASE"/>
    <property type="match status" value="1"/>
</dbReference>
<sequence>MEYELSPVEFNRMLTEDKGEKLYVLDVREIHEWNYYHLEGSHHMPMNTIPSRLGELPENETLYVICAHGVRSAVVCEYLLGHGFSDVKSVAGGMAAVSGMRGFAYD</sequence>
<dbReference type="KEGG" id="paun:MJA45_16970"/>
<dbReference type="InterPro" id="IPR036873">
    <property type="entry name" value="Rhodanese-like_dom_sf"/>
</dbReference>
<keyword evidence="3" id="KW-1185">Reference proteome</keyword>